<evidence type="ECO:0000256" key="1">
    <source>
        <dbReference type="ARBA" id="ARBA00022723"/>
    </source>
</evidence>
<dbReference type="EMBL" id="JABWDY010034356">
    <property type="protein sequence ID" value="KAF5182723.1"/>
    <property type="molecule type" value="Genomic_DNA"/>
</dbReference>
<dbReference type="PROSITE" id="PS00018">
    <property type="entry name" value="EF_HAND_1"/>
    <property type="match status" value="1"/>
</dbReference>
<keyword evidence="1" id="KW-0479">Metal-binding</keyword>
<dbReference type="CDD" id="cd00051">
    <property type="entry name" value="EFh"/>
    <property type="match status" value="1"/>
</dbReference>
<sequence length="190" mass="21241">MIDIVGFGSRFIGDLIRLFNKDTQSSSDCSVCPDDDPVPIIESKNGAILDDLAAEALTTVFGMDAEGRIKKEKARHVVENLGLIGKSEDDKMGFELLGNSEEELRVEEVVGEMDEDTLRRMELLQRAFTVFDEDGDGFIEAVEVKRVLECLGLGNGWDMNEVEKMVEVVDLNFDGKVDFSEFKLMMGEKF</sequence>
<evidence type="ECO:0000256" key="3">
    <source>
        <dbReference type="ARBA" id="ARBA00022837"/>
    </source>
</evidence>
<dbReference type="SUPFAM" id="SSF47473">
    <property type="entry name" value="EF-hand"/>
    <property type="match status" value="1"/>
</dbReference>
<dbReference type="AlphaFoldDB" id="A0A7J6VCV1"/>
<dbReference type="PANTHER" id="PTHR10891">
    <property type="entry name" value="EF-HAND CALCIUM-BINDING DOMAIN CONTAINING PROTEIN"/>
    <property type="match status" value="1"/>
</dbReference>
<dbReference type="PROSITE" id="PS50222">
    <property type="entry name" value="EF_HAND_2"/>
    <property type="match status" value="2"/>
</dbReference>
<comment type="caution">
    <text evidence="5">The sequence shown here is derived from an EMBL/GenBank/DDBJ whole genome shotgun (WGS) entry which is preliminary data.</text>
</comment>
<reference evidence="5 6" key="1">
    <citation type="submission" date="2020-06" db="EMBL/GenBank/DDBJ databases">
        <title>Transcriptomic and genomic resources for Thalictrum thalictroides and T. hernandezii: Facilitating candidate gene discovery in an emerging model plant lineage.</title>
        <authorList>
            <person name="Arias T."/>
            <person name="Riano-Pachon D.M."/>
            <person name="Di Stilio V.S."/>
        </authorList>
    </citation>
    <scope>NUCLEOTIDE SEQUENCE [LARGE SCALE GENOMIC DNA]</scope>
    <source>
        <strain evidence="6">cv. WT478/WT964</strain>
        <tissue evidence="5">Leaves</tissue>
    </source>
</reference>
<dbReference type="InterPro" id="IPR002048">
    <property type="entry name" value="EF_hand_dom"/>
</dbReference>
<evidence type="ECO:0000313" key="6">
    <source>
        <dbReference type="Proteomes" id="UP000554482"/>
    </source>
</evidence>
<evidence type="ECO:0000313" key="5">
    <source>
        <dbReference type="EMBL" id="KAF5182723.1"/>
    </source>
</evidence>
<evidence type="ECO:0000256" key="2">
    <source>
        <dbReference type="ARBA" id="ARBA00022737"/>
    </source>
</evidence>
<dbReference type="InterPro" id="IPR018247">
    <property type="entry name" value="EF_Hand_1_Ca_BS"/>
</dbReference>
<accession>A0A7J6VCV1</accession>
<feature type="domain" description="EF-hand" evidence="4">
    <location>
        <begin position="157"/>
        <end position="190"/>
    </location>
</feature>
<dbReference type="GO" id="GO:0005509">
    <property type="term" value="F:calcium ion binding"/>
    <property type="evidence" value="ECO:0007669"/>
    <property type="project" value="InterPro"/>
</dbReference>
<dbReference type="InterPro" id="IPR011992">
    <property type="entry name" value="EF-hand-dom_pair"/>
</dbReference>
<protein>
    <submittedName>
        <fullName evidence="5">Calcium-binding protein cml42</fullName>
    </submittedName>
</protein>
<gene>
    <name evidence="5" type="ORF">FRX31_027690</name>
</gene>
<dbReference type="SMART" id="SM00054">
    <property type="entry name" value="EFh"/>
    <property type="match status" value="2"/>
</dbReference>
<dbReference type="InterPro" id="IPR039647">
    <property type="entry name" value="EF_hand_pair_protein_CML-like"/>
</dbReference>
<feature type="domain" description="EF-hand" evidence="4">
    <location>
        <begin position="119"/>
        <end position="154"/>
    </location>
</feature>
<keyword evidence="3" id="KW-0106">Calcium</keyword>
<name>A0A7J6VCV1_THATH</name>
<dbReference type="OrthoDB" id="26525at2759"/>
<dbReference type="Pfam" id="PF13499">
    <property type="entry name" value="EF-hand_7"/>
    <property type="match status" value="1"/>
</dbReference>
<organism evidence="5 6">
    <name type="scientific">Thalictrum thalictroides</name>
    <name type="common">Rue-anemone</name>
    <name type="synonym">Anemone thalictroides</name>
    <dbReference type="NCBI Taxonomy" id="46969"/>
    <lineage>
        <taxon>Eukaryota</taxon>
        <taxon>Viridiplantae</taxon>
        <taxon>Streptophyta</taxon>
        <taxon>Embryophyta</taxon>
        <taxon>Tracheophyta</taxon>
        <taxon>Spermatophyta</taxon>
        <taxon>Magnoliopsida</taxon>
        <taxon>Ranunculales</taxon>
        <taxon>Ranunculaceae</taxon>
        <taxon>Thalictroideae</taxon>
        <taxon>Thalictrum</taxon>
    </lineage>
</organism>
<keyword evidence="6" id="KW-1185">Reference proteome</keyword>
<dbReference type="Proteomes" id="UP000554482">
    <property type="component" value="Unassembled WGS sequence"/>
</dbReference>
<evidence type="ECO:0000259" key="4">
    <source>
        <dbReference type="PROSITE" id="PS50222"/>
    </source>
</evidence>
<proteinExistence type="predicted"/>
<dbReference type="FunFam" id="1.10.238.10:FF:000003">
    <property type="entry name" value="Calmodulin A"/>
    <property type="match status" value="1"/>
</dbReference>
<dbReference type="Gene3D" id="1.10.238.10">
    <property type="entry name" value="EF-hand"/>
    <property type="match status" value="1"/>
</dbReference>
<keyword evidence="2" id="KW-0677">Repeat</keyword>